<feature type="transmembrane region" description="Helical" evidence="1">
    <location>
        <begin position="91"/>
        <end position="109"/>
    </location>
</feature>
<dbReference type="Proteomes" id="UP001271789">
    <property type="component" value="Unassembled WGS sequence"/>
</dbReference>
<evidence type="ECO:0000256" key="1">
    <source>
        <dbReference type="SAM" id="Phobius"/>
    </source>
</evidence>
<dbReference type="RefSeq" id="WP_338099805.1">
    <property type="nucleotide sequence ID" value="NZ_JAWDKD010000019.1"/>
</dbReference>
<evidence type="ECO:0000313" key="3">
    <source>
        <dbReference type="Proteomes" id="UP001271789"/>
    </source>
</evidence>
<protein>
    <submittedName>
        <fullName evidence="2">Uncharacterized protein</fullName>
    </submittedName>
</protein>
<keyword evidence="1" id="KW-0812">Transmembrane</keyword>
<name>A0AAE4SFJ7_9EURY</name>
<keyword evidence="1" id="KW-1133">Transmembrane helix</keyword>
<evidence type="ECO:0000313" key="2">
    <source>
        <dbReference type="EMBL" id="MDV0447370.1"/>
    </source>
</evidence>
<dbReference type="AlphaFoldDB" id="A0AAE4SFJ7"/>
<feature type="transmembrane region" description="Helical" evidence="1">
    <location>
        <begin position="36"/>
        <end position="54"/>
    </location>
</feature>
<feature type="transmembrane region" description="Helical" evidence="1">
    <location>
        <begin position="66"/>
        <end position="85"/>
    </location>
</feature>
<reference evidence="2" key="1">
    <citation type="submission" date="2023-06" db="EMBL/GenBank/DDBJ databases">
        <title>Genome sequence of Methanosarcinaceae archaeon Ag5.</title>
        <authorList>
            <person name="Protasov E."/>
            <person name="Platt K."/>
            <person name="Poehlein A."/>
            <person name="Daniel R."/>
            <person name="Brune A."/>
        </authorList>
    </citation>
    <scope>NUCLEOTIDE SEQUENCE</scope>
    <source>
        <strain evidence="2">Ag5</strain>
    </source>
</reference>
<sequence>MTPEQKTNINIFYFVFSLINIAYLACLSYYTDYNAFSSLSVFYILGPLFIRLVLIDGHKFPESLNLFLLTMGAYSYALLLLNPFLPRTLEYVFFGIFMVGVAISVAAGYKYDGLK</sequence>
<feature type="transmembrane region" description="Helical" evidence="1">
    <location>
        <begin position="12"/>
        <end position="30"/>
    </location>
</feature>
<dbReference type="EMBL" id="JAWDKD010000019">
    <property type="protein sequence ID" value="MDV0447370.1"/>
    <property type="molecule type" value="Genomic_DNA"/>
</dbReference>
<accession>A0AAE4SFJ7</accession>
<gene>
    <name evidence="2" type="ORF">MsAg5_12560</name>
</gene>
<proteinExistence type="predicted"/>
<comment type="caution">
    <text evidence="2">The sequence shown here is derived from an EMBL/GenBank/DDBJ whole genome shotgun (WGS) entry which is preliminary data.</text>
</comment>
<keyword evidence="3" id="KW-1185">Reference proteome</keyword>
<keyword evidence="1" id="KW-0472">Membrane</keyword>
<organism evidence="2 3">
    <name type="scientific">Methanolapillus africanus</name>
    <dbReference type="NCBI Taxonomy" id="3028297"/>
    <lineage>
        <taxon>Archaea</taxon>
        <taxon>Methanobacteriati</taxon>
        <taxon>Methanobacteriota</taxon>
        <taxon>Stenosarchaea group</taxon>
        <taxon>Methanomicrobia</taxon>
        <taxon>Methanosarcinales</taxon>
        <taxon>Methanosarcinaceae</taxon>
        <taxon>Methanolapillus</taxon>
    </lineage>
</organism>